<keyword evidence="7 10" id="KW-0472">Membrane</keyword>
<dbReference type="RefSeq" id="WP_208649700.1">
    <property type="nucleotide sequence ID" value="NZ_CP036528.1"/>
</dbReference>
<evidence type="ECO:0000313" key="13">
    <source>
        <dbReference type="EMBL" id="QBK26008.1"/>
    </source>
</evidence>
<dbReference type="GO" id="GO:0005886">
    <property type="term" value="C:plasma membrane"/>
    <property type="evidence" value="ECO:0007669"/>
    <property type="project" value="UniProtKB-SubCell"/>
</dbReference>
<dbReference type="SUPFAM" id="SSF53756">
    <property type="entry name" value="UDP-Glycosyltransferase/glycogen phosphorylase"/>
    <property type="match status" value="1"/>
</dbReference>
<evidence type="ECO:0000259" key="12">
    <source>
        <dbReference type="Pfam" id="PF04101"/>
    </source>
</evidence>
<gene>
    <name evidence="10" type="primary">murG</name>
    <name evidence="13" type="ORF">DKZ56_09120</name>
</gene>
<evidence type="ECO:0000256" key="2">
    <source>
        <dbReference type="ARBA" id="ARBA00022618"/>
    </source>
</evidence>
<dbReference type="NCBIfam" id="TIGR01133">
    <property type="entry name" value="murG"/>
    <property type="match status" value="1"/>
</dbReference>
<comment type="caution">
    <text evidence="10">Lacks conserved residue(s) required for the propagation of feature annotation.</text>
</comment>
<comment type="pathway">
    <text evidence="10">Cell wall biogenesis; peptidoglycan biosynthesis.</text>
</comment>
<dbReference type="AlphaFoldDB" id="A0A4P6UVM0"/>
<dbReference type="PANTHER" id="PTHR21015">
    <property type="entry name" value="UDP-N-ACETYLGLUCOSAMINE--N-ACETYLMURAMYL-(PENTAPEPTIDE) PYROPHOSPHORYL-UNDECAPRENOL N-ACETYLGLUCOSAMINE TRANSFERASE 1"/>
    <property type="match status" value="1"/>
</dbReference>
<dbReference type="EMBL" id="CP036528">
    <property type="protein sequence ID" value="QBK26008.1"/>
    <property type="molecule type" value="Genomic_DNA"/>
</dbReference>
<evidence type="ECO:0000259" key="11">
    <source>
        <dbReference type="Pfam" id="PF03033"/>
    </source>
</evidence>
<comment type="subcellular location">
    <subcellularLocation>
        <location evidence="10">Cell membrane</location>
        <topology evidence="10">Peripheral membrane protein</topology>
        <orientation evidence="10">Cytoplasmic side</orientation>
    </subcellularLocation>
</comment>
<dbReference type="PANTHER" id="PTHR21015:SF27">
    <property type="entry name" value="UDP-N-ACETYLGLUCOSAMINE--N-ACETYLMURAMYL-(PENTAPEPTIDE) PYROPHOSPHORYL-UNDECAPRENOL N-ACETYLGLUCOSAMINE TRANSFERASE"/>
    <property type="match status" value="1"/>
</dbReference>
<dbReference type="GO" id="GO:0008360">
    <property type="term" value="P:regulation of cell shape"/>
    <property type="evidence" value="ECO:0007669"/>
    <property type="project" value="UniProtKB-KW"/>
</dbReference>
<dbReference type="KEGG" id="uth:DKZ56_09120"/>
<keyword evidence="14" id="KW-1185">Reference proteome</keyword>
<evidence type="ECO:0000313" key="14">
    <source>
        <dbReference type="Proteomes" id="UP000291151"/>
    </source>
</evidence>
<dbReference type="InterPro" id="IPR006009">
    <property type="entry name" value="GlcNAc_MurG"/>
</dbReference>
<feature type="binding site" evidence="10">
    <location>
        <begin position="13"/>
        <end position="15"/>
    </location>
    <ligand>
        <name>UDP-N-acetyl-alpha-D-glucosamine</name>
        <dbReference type="ChEBI" id="CHEBI:57705"/>
    </ligand>
</feature>
<keyword evidence="5 10" id="KW-0133">Cell shape</keyword>
<evidence type="ECO:0000256" key="10">
    <source>
        <dbReference type="HAMAP-Rule" id="MF_00033"/>
    </source>
</evidence>
<comment type="catalytic activity">
    <reaction evidence="10">
        <text>di-trans,octa-cis-undecaprenyl diphospho-N-acetyl-alpha-D-muramoyl-L-alanyl-D-glutamyl-meso-2,6-diaminopimeloyl-D-alanyl-D-alanine + UDP-N-acetyl-alpha-D-glucosamine = di-trans,octa-cis-undecaprenyl diphospho-[N-acetyl-alpha-D-glucosaminyl-(1-&gt;4)]-N-acetyl-alpha-D-muramoyl-L-alanyl-D-glutamyl-meso-2,6-diaminopimeloyl-D-alanyl-D-alanine + UDP + H(+)</text>
        <dbReference type="Rhea" id="RHEA:31227"/>
        <dbReference type="ChEBI" id="CHEBI:15378"/>
        <dbReference type="ChEBI" id="CHEBI:57705"/>
        <dbReference type="ChEBI" id="CHEBI:58223"/>
        <dbReference type="ChEBI" id="CHEBI:61387"/>
        <dbReference type="ChEBI" id="CHEBI:61388"/>
        <dbReference type="EC" id="2.4.1.227"/>
    </reaction>
</comment>
<keyword evidence="3 10" id="KW-0328">Glycosyltransferase</keyword>
<dbReference type="Gene3D" id="3.40.50.2000">
    <property type="entry name" value="Glycogen Phosphorylase B"/>
    <property type="match status" value="2"/>
</dbReference>
<keyword evidence="2 10" id="KW-0132">Cell division</keyword>
<dbReference type="GO" id="GO:0005975">
    <property type="term" value="P:carbohydrate metabolic process"/>
    <property type="evidence" value="ECO:0007669"/>
    <property type="project" value="InterPro"/>
</dbReference>
<evidence type="ECO:0000256" key="4">
    <source>
        <dbReference type="ARBA" id="ARBA00022679"/>
    </source>
</evidence>
<dbReference type="Pfam" id="PF03033">
    <property type="entry name" value="Glyco_transf_28"/>
    <property type="match status" value="1"/>
</dbReference>
<keyword evidence="4 10" id="KW-0808">Transferase</keyword>
<dbReference type="GO" id="GO:0009252">
    <property type="term" value="P:peptidoglycan biosynthetic process"/>
    <property type="evidence" value="ECO:0007669"/>
    <property type="project" value="UniProtKB-UniRule"/>
</dbReference>
<dbReference type="GO" id="GO:0051301">
    <property type="term" value="P:cell division"/>
    <property type="evidence" value="ECO:0007669"/>
    <property type="project" value="UniProtKB-KW"/>
</dbReference>
<keyword evidence="9 10" id="KW-0961">Cell wall biogenesis/degradation</keyword>
<dbReference type="EC" id="2.4.1.227" evidence="10"/>
<feature type="binding site" evidence="10">
    <location>
        <position position="168"/>
    </location>
    <ligand>
        <name>UDP-N-acetyl-alpha-D-glucosamine</name>
        <dbReference type="ChEBI" id="CHEBI:57705"/>
    </ligand>
</feature>
<evidence type="ECO:0000256" key="7">
    <source>
        <dbReference type="ARBA" id="ARBA00023136"/>
    </source>
</evidence>
<sequence length="358" mass="39311">MNKKTIILTGGGTAGHVSLNEAIIPALEEEGYSIHYIGSHDGIEKELISKNFPEIPYHGIASGKLRRYFSLKNFTDPFKVLAGIGQAFAIIKKVKPSIVFSKGGFVSVPVVIAAKLSNIPVVIHESDVTPGLANKLAQPFASHIFTVFKETLNYLPKEKATCTGSVVREQLFKGNKMRGLKLCGFETRKPVLLVMGGSLGSVVLNDAIRSNLPEILKDFNVIHLCGKGNVDSALIELNGYKQFEYVTTELPDLISAADFVVSRAGSNSIFEFLALKKPMLLIPLSSAKSRGDQILNATLFKKQGFAEVLEEEQLTKETFMESLQSLIKHKQSILDAMSKAESPKTPKEMVQLILRYEK</sequence>
<dbReference type="CDD" id="cd03785">
    <property type="entry name" value="GT28_MurG"/>
    <property type="match status" value="1"/>
</dbReference>
<evidence type="ECO:0000256" key="1">
    <source>
        <dbReference type="ARBA" id="ARBA00022475"/>
    </source>
</evidence>
<dbReference type="UniPathway" id="UPA00219"/>
<comment type="similarity">
    <text evidence="10">Belongs to the glycosyltransferase 28 family. MurG subfamily.</text>
</comment>
<evidence type="ECO:0000256" key="8">
    <source>
        <dbReference type="ARBA" id="ARBA00023306"/>
    </source>
</evidence>
<comment type="function">
    <text evidence="10">Cell wall formation. Catalyzes the transfer of a GlcNAc subunit on undecaprenyl-pyrophosphoryl-MurNAc-pentapeptide (lipid intermediate I) to form undecaprenyl-pyrophosphoryl-MurNAc-(pentapeptide)GlcNAc (lipid intermediate II).</text>
</comment>
<keyword evidence="1 10" id="KW-1003">Cell membrane</keyword>
<feature type="domain" description="Glycosyltransferase family 28 N-terminal" evidence="11">
    <location>
        <begin position="6"/>
        <end position="145"/>
    </location>
</feature>
<organism evidence="13 14">
    <name type="scientific">Ureibacillus thermophilus</name>
    <dbReference type="NCBI Taxonomy" id="367743"/>
    <lineage>
        <taxon>Bacteria</taxon>
        <taxon>Bacillati</taxon>
        <taxon>Bacillota</taxon>
        <taxon>Bacilli</taxon>
        <taxon>Bacillales</taxon>
        <taxon>Caryophanaceae</taxon>
        <taxon>Ureibacillus</taxon>
    </lineage>
</organism>
<dbReference type="HAMAP" id="MF_00033">
    <property type="entry name" value="MurG"/>
    <property type="match status" value="1"/>
</dbReference>
<feature type="binding site" evidence="10">
    <location>
        <position position="198"/>
    </location>
    <ligand>
        <name>UDP-N-acetyl-alpha-D-glucosamine</name>
        <dbReference type="ChEBI" id="CHEBI:57705"/>
    </ligand>
</feature>
<dbReference type="GO" id="GO:0051991">
    <property type="term" value="F:UDP-N-acetyl-D-glucosamine:N-acetylmuramoyl-L-alanyl-D-glutamyl-meso-2,6-diaminopimelyl-D-alanyl-D-alanine-diphosphoundecaprenol 4-beta-N-acetylglucosaminlytransferase activity"/>
    <property type="evidence" value="ECO:0007669"/>
    <property type="project" value="RHEA"/>
</dbReference>
<proteinExistence type="inferred from homology"/>
<evidence type="ECO:0000256" key="5">
    <source>
        <dbReference type="ARBA" id="ARBA00022960"/>
    </source>
</evidence>
<dbReference type="InterPro" id="IPR007235">
    <property type="entry name" value="Glyco_trans_28_C"/>
</dbReference>
<accession>A0A4P6UVM0</accession>
<evidence type="ECO:0000256" key="9">
    <source>
        <dbReference type="ARBA" id="ARBA00023316"/>
    </source>
</evidence>
<feature type="domain" description="Glycosyl transferase family 28 C-terminal" evidence="12">
    <location>
        <begin position="191"/>
        <end position="344"/>
    </location>
</feature>
<keyword evidence="8 10" id="KW-0131">Cell cycle</keyword>
<evidence type="ECO:0000256" key="6">
    <source>
        <dbReference type="ARBA" id="ARBA00022984"/>
    </source>
</evidence>
<keyword evidence="6 10" id="KW-0573">Peptidoglycan synthesis</keyword>
<feature type="binding site" evidence="10">
    <location>
        <position position="293"/>
    </location>
    <ligand>
        <name>UDP-N-acetyl-alpha-D-glucosamine</name>
        <dbReference type="ChEBI" id="CHEBI:57705"/>
    </ligand>
</feature>
<dbReference type="Pfam" id="PF04101">
    <property type="entry name" value="Glyco_tran_28_C"/>
    <property type="match status" value="1"/>
</dbReference>
<reference evidence="13 14" key="1">
    <citation type="submission" date="2019-02" db="EMBL/GenBank/DDBJ databases">
        <title>Ureibacillus thermophilus.</title>
        <authorList>
            <person name="Sunny J.S."/>
            <person name="Natarajan A."/>
            <person name="Saleena L.M."/>
        </authorList>
    </citation>
    <scope>NUCLEOTIDE SEQUENCE [LARGE SCALE GENOMIC DNA]</scope>
    <source>
        <strain evidence="13 14">LM102</strain>
    </source>
</reference>
<dbReference type="InterPro" id="IPR004276">
    <property type="entry name" value="GlycoTrans_28_N"/>
</dbReference>
<dbReference type="GO" id="GO:0050511">
    <property type="term" value="F:undecaprenyldiphospho-muramoylpentapeptide beta-N-acetylglucosaminyltransferase activity"/>
    <property type="evidence" value="ECO:0007669"/>
    <property type="project" value="UniProtKB-UniRule"/>
</dbReference>
<name>A0A4P6UVM0_9BACL</name>
<dbReference type="GO" id="GO:0071555">
    <property type="term" value="P:cell wall organization"/>
    <property type="evidence" value="ECO:0007669"/>
    <property type="project" value="UniProtKB-KW"/>
</dbReference>
<evidence type="ECO:0000256" key="3">
    <source>
        <dbReference type="ARBA" id="ARBA00022676"/>
    </source>
</evidence>
<dbReference type="Proteomes" id="UP000291151">
    <property type="component" value="Chromosome"/>
</dbReference>
<protein>
    <recommendedName>
        <fullName evidence="10">UDP-N-acetylglucosamine--N-acetylmuramyl-(pentapeptide) pyrophosphoryl-undecaprenol N-acetylglucosamine transferase</fullName>
        <ecNumber evidence="10">2.4.1.227</ecNumber>
    </recommendedName>
    <alternativeName>
        <fullName evidence="10">Undecaprenyl-PP-MurNAc-pentapeptide-UDPGlcNAc GlcNAc transferase</fullName>
    </alternativeName>
</protein>
<dbReference type="NCBIfam" id="NF009102">
    <property type="entry name" value="PRK12446.1"/>
    <property type="match status" value="1"/>
</dbReference>